<protein>
    <submittedName>
        <fullName evidence="1">Uncharacterized protein</fullName>
    </submittedName>
</protein>
<proteinExistence type="predicted"/>
<name>C0CTI2_9FIRM</name>
<dbReference type="AlphaFoldDB" id="C0CTI2"/>
<dbReference type="EMBL" id="ACCJ01000017">
    <property type="protein sequence ID" value="EEG57477.1"/>
    <property type="molecule type" value="Genomic_DNA"/>
</dbReference>
<dbReference type="HOGENOM" id="CLU_3231543_0_0_9"/>
<organism evidence="1 2">
    <name type="scientific">[Clostridium] asparagiforme DSM 15981</name>
    <dbReference type="NCBI Taxonomy" id="518636"/>
    <lineage>
        <taxon>Bacteria</taxon>
        <taxon>Bacillati</taxon>
        <taxon>Bacillota</taxon>
        <taxon>Clostridia</taxon>
        <taxon>Lachnospirales</taxon>
        <taxon>Lachnospiraceae</taxon>
        <taxon>Enterocloster</taxon>
    </lineage>
</organism>
<evidence type="ECO:0000313" key="2">
    <source>
        <dbReference type="Proteomes" id="UP000004756"/>
    </source>
</evidence>
<accession>C0CTI2</accession>
<dbReference type="Proteomes" id="UP000004756">
    <property type="component" value="Unassembled WGS sequence"/>
</dbReference>
<evidence type="ECO:0000313" key="1">
    <source>
        <dbReference type="EMBL" id="EEG57477.1"/>
    </source>
</evidence>
<comment type="caution">
    <text evidence="1">The sequence shown here is derived from an EMBL/GenBank/DDBJ whole genome shotgun (WGS) entry which is preliminary data.</text>
</comment>
<reference evidence="1 2" key="1">
    <citation type="submission" date="2009-02" db="EMBL/GenBank/DDBJ databases">
        <title>Draft genome sequence of Clostridium asparagiforme (DSM 15981).</title>
        <authorList>
            <person name="Sudarsanam P."/>
            <person name="Ley R."/>
            <person name="Guruge J."/>
            <person name="Turnbaugh P.J."/>
            <person name="Mahowald M."/>
            <person name="Liep D."/>
            <person name="Gordon J."/>
        </authorList>
    </citation>
    <scope>NUCLEOTIDE SEQUENCE [LARGE SCALE GENOMIC DNA]</scope>
    <source>
        <strain evidence="1 2">DSM 15981</strain>
    </source>
</reference>
<sequence>MERLSNNRQKRPENEVWRPMGRLKTSLLLYKWDSYGIIIRRCK</sequence>
<keyword evidence="2" id="KW-1185">Reference proteome</keyword>
<gene>
    <name evidence="1" type="ORF">CLOSTASPAR_00280</name>
</gene>